<comment type="caution">
    <text evidence="2">The sequence shown here is derived from an EMBL/GenBank/DDBJ whole genome shotgun (WGS) entry which is preliminary data.</text>
</comment>
<gene>
    <name evidence="2" type="ORF">H6P81_019083</name>
</gene>
<evidence type="ECO:0000313" key="2">
    <source>
        <dbReference type="EMBL" id="KAG9438918.1"/>
    </source>
</evidence>
<dbReference type="PANTHER" id="PTHR37911">
    <property type="entry name" value="OSJNBA0067K08.20 PROTEIN"/>
    <property type="match status" value="1"/>
</dbReference>
<evidence type="ECO:0000256" key="1">
    <source>
        <dbReference type="SAM" id="MobiDB-lite"/>
    </source>
</evidence>
<dbReference type="Proteomes" id="UP000825729">
    <property type="component" value="Unassembled WGS sequence"/>
</dbReference>
<feature type="compositionally biased region" description="Acidic residues" evidence="1">
    <location>
        <begin position="500"/>
        <end position="530"/>
    </location>
</feature>
<feature type="compositionally biased region" description="Basic and acidic residues" evidence="1">
    <location>
        <begin position="583"/>
        <end position="606"/>
    </location>
</feature>
<feature type="compositionally biased region" description="Acidic residues" evidence="1">
    <location>
        <begin position="475"/>
        <end position="486"/>
    </location>
</feature>
<feature type="compositionally biased region" description="Basic and acidic residues" evidence="1">
    <location>
        <begin position="531"/>
        <end position="541"/>
    </location>
</feature>
<feature type="region of interest" description="Disordered" evidence="1">
    <location>
        <begin position="465"/>
        <end position="541"/>
    </location>
</feature>
<dbReference type="PANTHER" id="PTHR37911:SF1">
    <property type="entry name" value="OS04G0497900 PROTEIN"/>
    <property type="match status" value="1"/>
</dbReference>
<proteinExistence type="predicted"/>
<keyword evidence="3" id="KW-1185">Reference proteome</keyword>
<feature type="region of interest" description="Disordered" evidence="1">
    <location>
        <begin position="97"/>
        <end position="144"/>
    </location>
</feature>
<feature type="compositionally biased region" description="Basic and acidic residues" evidence="1">
    <location>
        <begin position="130"/>
        <end position="140"/>
    </location>
</feature>
<accession>A0AAV7DVB9</accession>
<organism evidence="2 3">
    <name type="scientific">Aristolochia fimbriata</name>
    <name type="common">White veined hardy Dutchman's pipe vine</name>
    <dbReference type="NCBI Taxonomy" id="158543"/>
    <lineage>
        <taxon>Eukaryota</taxon>
        <taxon>Viridiplantae</taxon>
        <taxon>Streptophyta</taxon>
        <taxon>Embryophyta</taxon>
        <taxon>Tracheophyta</taxon>
        <taxon>Spermatophyta</taxon>
        <taxon>Magnoliopsida</taxon>
        <taxon>Magnoliidae</taxon>
        <taxon>Piperales</taxon>
        <taxon>Aristolochiaceae</taxon>
        <taxon>Aristolochia</taxon>
    </lineage>
</organism>
<evidence type="ECO:0000313" key="3">
    <source>
        <dbReference type="Proteomes" id="UP000825729"/>
    </source>
</evidence>
<sequence>MVDRNPVTFRSLCFLPLIFDKPSRQQNPEVRSSYLVSTMSASVHFSQIPSSSVSWSGLRKQSPLFLPLPSFPLTPFTQKRNKKLIFINANYRLTSTSVFPKPHPTRRNPSVAAGRSKKKPGGSSSGRIEGNADVRREAKRNARRRSRRLAENLFYRLKNPHKNHADNFTEDELQMIGLGYDRMVRFMEKDDPNLRHPYDWYKYGEYGPYRWRGIVVGEPIRGRFSDETVTLIGQVRDHEEWEKIEQHDMAVDFGKRLEQLDKNLGLKYFWVFVRHPKWKMTELPWEQWTLVSEVVVESGEQRLDKWSLMGRLGNKTRALITQCAAWMRPDIVYVKRPIFQCRFEPQDNFFKPLGPLLDPETENEFKFELELEDGRVEICTYFGGLCKIVKVNPKAFVDDVVKGYDKLSDERKFKCLEFLLSNHPMELLHPYTKEWKAKLEEMELGCDAPDDDENDEWDGVEVVDWLEDDGRNTEDNDGPESDDDEIDALHRTEVVNSVKDDEDYSSDYSEEDENAVVDMGNSEDEEMLGMEEERRKEEETKGYWDEQFQKALSSPAAMEELVKKSVERSTPFYKKQLKAMYEESKQREKESELRALYEQSENKESDGDASDMDAEDEKHINKEWEEVKSGPIRRIKKSRIPPELFLRAAVRPFTYRNLVKEIVLMRHAIIDGEFTLAEVISECTKEVPFIACNMMVDRFLRLIHVRQGTCIICRNFLEVYSNMLLTHLVDAKLLEIKLLQLTARKSFGRHSSVTLKYMLILLLQQHPLGRGRPILQQKLKKCHVSRCTVPIFHYYDSVLHYPVSADSSNAPLPLPLQWFSYPSSLATKGYLPEKDVRLQIRGPASLLAQLPLVWGYGTQQLITKLDYYKYSFEKLKSYLEAMLNRGPACPLCARSRDSPLNPKLRGLNCLPDL</sequence>
<reference evidence="2 3" key="1">
    <citation type="submission" date="2021-07" db="EMBL/GenBank/DDBJ databases">
        <title>The Aristolochia fimbriata genome: insights into angiosperm evolution, floral development and chemical biosynthesis.</title>
        <authorList>
            <person name="Jiao Y."/>
        </authorList>
    </citation>
    <scope>NUCLEOTIDE SEQUENCE [LARGE SCALE GENOMIC DNA]</scope>
    <source>
        <strain evidence="2">IBCAS-2021</strain>
        <tissue evidence="2">Leaf</tissue>
    </source>
</reference>
<dbReference type="EMBL" id="JAINDJ010000008">
    <property type="protein sequence ID" value="KAG9438918.1"/>
    <property type="molecule type" value="Genomic_DNA"/>
</dbReference>
<protein>
    <submittedName>
        <fullName evidence="2">Uncharacterized protein</fullName>
    </submittedName>
</protein>
<feature type="region of interest" description="Disordered" evidence="1">
    <location>
        <begin position="583"/>
        <end position="613"/>
    </location>
</feature>
<name>A0AAV7DVB9_ARIFI</name>
<dbReference type="AlphaFoldDB" id="A0AAV7DVB9"/>